<accession>A0A1H2KVX5</accession>
<evidence type="ECO:0000256" key="1">
    <source>
        <dbReference type="SAM" id="MobiDB-lite"/>
    </source>
</evidence>
<protein>
    <recommendedName>
        <fullName evidence="3">Protein-glutamine gamma-glutamyltransferase-like C-terminal domain-containing protein</fullName>
    </recommendedName>
</protein>
<evidence type="ECO:0000313" key="4">
    <source>
        <dbReference type="EMBL" id="SDU72692.1"/>
    </source>
</evidence>
<evidence type="ECO:0000259" key="3">
    <source>
        <dbReference type="Pfam" id="PF13559"/>
    </source>
</evidence>
<dbReference type="EMBL" id="FNLM01000034">
    <property type="protein sequence ID" value="SDU72692.1"/>
    <property type="molecule type" value="Genomic_DNA"/>
</dbReference>
<keyword evidence="2" id="KW-0472">Membrane</keyword>
<evidence type="ECO:0000313" key="5">
    <source>
        <dbReference type="Proteomes" id="UP000183180"/>
    </source>
</evidence>
<evidence type="ECO:0000256" key="2">
    <source>
        <dbReference type="SAM" id="Phobius"/>
    </source>
</evidence>
<dbReference type="Pfam" id="PF13559">
    <property type="entry name" value="DUF4129"/>
    <property type="match status" value="1"/>
</dbReference>
<dbReference type="InterPro" id="IPR025403">
    <property type="entry name" value="TgpA-like_C"/>
</dbReference>
<organism evidence="4 5">
    <name type="scientific">Gordonia westfalica</name>
    <dbReference type="NCBI Taxonomy" id="158898"/>
    <lineage>
        <taxon>Bacteria</taxon>
        <taxon>Bacillati</taxon>
        <taxon>Actinomycetota</taxon>
        <taxon>Actinomycetes</taxon>
        <taxon>Mycobacteriales</taxon>
        <taxon>Gordoniaceae</taxon>
        <taxon>Gordonia</taxon>
    </lineage>
</organism>
<dbReference type="Proteomes" id="UP000183180">
    <property type="component" value="Unassembled WGS sequence"/>
</dbReference>
<dbReference type="RefSeq" id="WP_074852352.1">
    <property type="nucleotide sequence ID" value="NZ_FNLM01000034.1"/>
</dbReference>
<dbReference type="STRING" id="158898.SAMN04488548_1343813"/>
<reference evidence="4 5" key="1">
    <citation type="submission" date="2016-10" db="EMBL/GenBank/DDBJ databases">
        <authorList>
            <person name="de Groot N.N."/>
        </authorList>
    </citation>
    <scope>NUCLEOTIDE SEQUENCE [LARGE SCALE GENOMIC DNA]</scope>
    <source>
        <strain evidence="4 5">DSM 44215</strain>
    </source>
</reference>
<name>A0A1H2KVX5_9ACTN</name>
<keyword evidence="2" id="KW-1133">Transmembrane helix</keyword>
<keyword evidence="2" id="KW-0812">Transmembrane</keyword>
<gene>
    <name evidence="4" type="ORF">SAMN04488548_1343813</name>
</gene>
<dbReference type="OrthoDB" id="3389322at2"/>
<dbReference type="AlphaFoldDB" id="A0A1H2KVX5"/>
<feature type="domain" description="Protein-glutamine gamma-glutamyltransferase-like C-terminal" evidence="3">
    <location>
        <begin position="135"/>
        <end position="202"/>
    </location>
</feature>
<sequence length="226" mass="24455">MTPILAAPLDPGNEQARRWAEDELSEEVYQPPEPSWWDEFSDRVWGWIADNVLDLFGGSDTIRAIVIVIAIVLIVGLAVLVIRRVRRIPRLPKITDTTAAKVVLPGGPRSAKELRAEAETLHAAGDYDGSVISAIRALARRAIERDLLADEPSLTAHEVATDLASLFTDHGVELRSAADLFDAIAYGDRHASAGSARAVLDLERTVSSAQPAAEDASGPRRLAVPR</sequence>
<feature type="region of interest" description="Disordered" evidence="1">
    <location>
        <begin position="207"/>
        <end position="226"/>
    </location>
</feature>
<feature type="transmembrane region" description="Helical" evidence="2">
    <location>
        <begin position="62"/>
        <end position="82"/>
    </location>
</feature>
<proteinExistence type="predicted"/>